<sequence length="117" mass="12776">MTELLDWLIEALASRLAAIGQIVAGRVAVSPILLWQPPRCAGRRVMGVLEREAADNLQRAAQRYGERVNAEQRSPSYGSGRFTMARATPHAASSADWLGSSFNSWSGALILVRTLPR</sequence>
<gene>
    <name evidence="1" type="ORF">I553_2168</name>
</gene>
<comment type="caution">
    <text evidence="1">The sequence shown here is derived from an EMBL/GenBank/DDBJ whole genome shotgun (WGS) entry which is preliminary data.</text>
</comment>
<proteinExistence type="predicted"/>
<organism evidence="1">
    <name type="scientific">Mycobacterium xenopi 4042</name>
    <dbReference type="NCBI Taxonomy" id="1299334"/>
    <lineage>
        <taxon>Bacteria</taxon>
        <taxon>Bacillati</taxon>
        <taxon>Actinomycetota</taxon>
        <taxon>Actinomycetes</taxon>
        <taxon>Mycobacteriales</taxon>
        <taxon>Mycobacteriaceae</taxon>
        <taxon>Mycobacterium</taxon>
    </lineage>
</organism>
<name>X8DNC9_MYCXE</name>
<dbReference type="PATRIC" id="fig|1299334.3.peg.1663"/>
<evidence type="ECO:0000313" key="1">
    <source>
        <dbReference type="EMBL" id="EUA68980.1"/>
    </source>
</evidence>
<reference evidence="1" key="1">
    <citation type="submission" date="2014-01" db="EMBL/GenBank/DDBJ databases">
        <authorList>
            <person name="Brown-Elliot B."/>
            <person name="Wallace R."/>
            <person name="Lenaerts A."/>
            <person name="Ordway D."/>
            <person name="DeGroote M.A."/>
            <person name="Parker T."/>
            <person name="Sizemore C."/>
            <person name="Tallon L.J."/>
            <person name="Sadzewicz L.K."/>
            <person name="Sengamalay N."/>
            <person name="Fraser C.M."/>
            <person name="Hine E."/>
            <person name="Shefchek K.A."/>
            <person name="Das S.P."/>
            <person name="Tettelin H."/>
        </authorList>
    </citation>
    <scope>NUCLEOTIDE SEQUENCE [LARGE SCALE GENOMIC DNA]</scope>
    <source>
        <strain evidence="1">4042</strain>
    </source>
</reference>
<dbReference type="EMBL" id="JAOB01000013">
    <property type="protein sequence ID" value="EUA68980.1"/>
    <property type="molecule type" value="Genomic_DNA"/>
</dbReference>
<dbReference type="AlphaFoldDB" id="X8DNC9"/>
<protein>
    <submittedName>
        <fullName evidence="1">Uncharacterized protein</fullName>
    </submittedName>
</protein>
<accession>X8DNC9</accession>